<dbReference type="Proteomes" id="UP000775872">
    <property type="component" value="Unassembled WGS sequence"/>
</dbReference>
<organism evidence="4 5">
    <name type="scientific">Clonostachys solani</name>
    <dbReference type="NCBI Taxonomy" id="160281"/>
    <lineage>
        <taxon>Eukaryota</taxon>
        <taxon>Fungi</taxon>
        <taxon>Dikarya</taxon>
        <taxon>Ascomycota</taxon>
        <taxon>Pezizomycotina</taxon>
        <taxon>Sordariomycetes</taxon>
        <taxon>Hypocreomycetidae</taxon>
        <taxon>Hypocreales</taxon>
        <taxon>Bionectriaceae</taxon>
        <taxon>Clonostachys</taxon>
    </lineage>
</organism>
<dbReference type="InterPro" id="IPR011990">
    <property type="entry name" value="TPR-like_helical_dom_sf"/>
</dbReference>
<feature type="region of interest" description="Disordered" evidence="1">
    <location>
        <begin position="209"/>
        <end position="231"/>
    </location>
</feature>
<evidence type="ECO:0000313" key="5">
    <source>
        <dbReference type="Proteomes" id="UP000775872"/>
    </source>
</evidence>
<gene>
    <name evidence="4" type="ORF">CSOL1703_00000111</name>
</gene>
<evidence type="ECO:0008006" key="6">
    <source>
        <dbReference type="Google" id="ProtNLM"/>
    </source>
</evidence>
<reference evidence="5" key="1">
    <citation type="submission" date="2019-06" db="EMBL/GenBank/DDBJ databases">
        <authorList>
            <person name="Broberg M."/>
        </authorList>
    </citation>
    <scope>NUCLEOTIDE SEQUENCE [LARGE SCALE GENOMIC DNA]</scope>
</reference>
<comment type="caution">
    <text evidence="4">The sequence shown here is derived from an EMBL/GenBank/DDBJ whole genome shotgun (WGS) entry which is preliminary data.</text>
</comment>
<evidence type="ECO:0000259" key="2">
    <source>
        <dbReference type="Pfam" id="PF00931"/>
    </source>
</evidence>
<dbReference type="Pfam" id="PF13424">
    <property type="entry name" value="TPR_12"/>
    <property type="match status" value="1"/>
</dbReference>
<sequence length="998" mass="115477">MHDHLTLIWTEALAYHLAHLNNHGDLRVSTVDSPQSLIAHVRQLESNRPSQAFGWSYKLITQLESFSSITSLLAQGNPGISALICTPLAFIVELVSREQHMLDFIGQTFSLFEQALPQFEGYLEEFGSRVLPQGLLDSLIVFYAKFIGEYQDAVRFLEGKRRLLFFIPRAQRLSRMLEQRSLILLNKKKSVDDAIELFKFQIGQQQQRRNEQQQRRIEQQQRRAEQQQRRIEQQQHRELMKCLEGYKDPTMAFQFSFTGIQHRRNPHFYFREEVLAELRTHLMSGRPCNEYRAASLHGLGGVGKTQVALEFAHRYWDEYDARFWINAETEAKLTESLYSYARMVENQSPVVAEQKLAAIKNLRRFLNKPSSTGKPFRWLAIYDNVEDVQLLEKFWLEGPHGSLILTTRSPEIAHACGGRDFPIPLFTVDESLAFMWKMNTKSDKLDKEEVDVARGIADRTGHLPLALNSISALARTTSSSYRSFIQHYRDFDTNMLFQDDEGTWRDSTYERSIRNTWTMTLTSIDPLARTLMETIALLDPDGIPTELFQCHDRNAKFEHNGPAKTFPKLSDCLSDRFPDRLTFDNAVSALSGKGLITKTCGSERLSCHRMIKEAVLQSLRKEDLELHFDWIVFSLNGCFPHTDCKEMMETWDKCAMFHSQISMLLKMYKRFSNTLRPPVLLCEVVRRCAWYLREIGNFQAAKEMLMDVFDILEQAVERRIHPGYFPRYMRRLTAELYSTYGSLEYEENLLGYGRAWFQKADQHRMKLIEDEIATSFDILSMALVDGDISLTYLADGLPDPSIGTYSILLDTFDNQKFGCTWAANLSIALRAKGNLDESLAWCTKSSEWGTERHGERSLEMAMVHFNTACTLLLMNRGDEAMAALENSLRIRQEKSPMHRYLGFTQHKIGEVMKSRGDFKRAELFFRTAAKVLEKCESCQGAAARSKYSLFTILKDRDHQEANSLADEISMILQGLRDIVDRNLWSEDYFDKFVLYCHR</sequence>
<dbReference type="PANTHER" id="PTHR35205:SF1">
    <property type="entry name" value="ZU5 DOMAIN-CONTAINING PROTEIN"/>
    <property type="match status" value="1"/>
</dbReference>
<proteinExistence type="predicted"/>
<dbReference type="SUPFAM" id="SSF48452">
    <property type="entry name" value="TPR-like"/>
    <property type="match status" value="1"/>
</dbReference>
<dbReference type="PANTHER" id="PTHR35205">
    <property type="entry name" value="NB-ARC AND TPR DOMAIN PROTEIN"/>
    <property type="match status" value="1"/>
</dbReference>
<dbReference type="GO" id="GO:0043531">
    <property type="term" value="F:ADP binding"/>
    <property type="evidence" value="ECO:0007669"/>
    <property type="project" value="InterPro"/>
</dbReference>
<evidence type="ECO:0000256" key="1">
    <source>
        <dbReference type="SAM" id="MobiDB-lite"/>
    </source>
</evidence>
<feature type="domain" description="DUF7779" evidence="3">
    <location>
        <begin position="521"/>
        <end position="623"/>
    </location>
</feature>
<dbReference type="SUPFAM" id="SSF52540">
    <property type="entry name" value="P-loop containing nucleoside triphosphate hydrolases"/>
    <property type="match status" value="1"/>
</dbReference>
<dbReference type="EMBL" id="CABFOC020000035">
    <property type="protein sequence ID" value="CAH0048168.1"/>
    <property type="molecule type" value="Genomic_DNA"/>
</dbReference>
<dbReference type="AlphaFoldDB" id="A0A9N9Z321"/>
<dbReference type="Gene3D" id="3.40.50.300">
    <property type="entry name" value="P-loop containing nucleotide triphosphate hydrolases"/>
    <property type="match status" value="1"/>
</dbReference>
<protein>
    <recommendedName>
        <fullName evidence="6">NB-ARC domain-containing protein</fullName>
    </recommendedName>
</protein>
<dbReference type="InterPro" id="IPR027417">
    <property type="entry name" value="P-loop_NTPase"/>
</dbReference>
<accession>A0A9N9Z321</accession>
<evidence type="ECO:0000259" key="3">
    <source>
        <dbReference type="Pfam" id="PF25000"/>
    </source>
</evidence>
<dbReference type="InterPro" id="IPR056681">
    <property type="entry name" value="DUF7779"/>
</dbReference>
<dbReference type="InterPro" id="IPR002182">
    <property type="entry name" value="NB-ARC"/>
</dbReference>
<reference evidence="4 5" key="2">
    <citation type="submission" date="2021-10" db="EMBL/GenBank/DDBJ databases">
        <authorList>
            <person name="Piombo E."/>
        </authorList>
    </citation>
    <scope>NUCLEOTIDE SEQUENCE [LARGE SCALE GENOMIC DNA]</scope>
</reference>
<dbReference type="Pfam" id="PF25000">
    <property type="entry name" value="DUF7779"/>
    <property type="match status" value="1"/>
</dbReference>
<name>A0A9N9Z321_9HYPO</name>
<feature type="domain" description="NB-ARC" evidence="2">
    <location>
        <begin position="275"/>
        <end position="437"/>
    </location>
</feature>
<dbReference type="OrthoDB" id="6161812at2759"/>
<dbReference type="Pfam" id="PF00931">
    <property type="entry name" value="NB-ARC"/>
    <property type="match status" value="1"/>
</dbReference>
<dbReference type="Gene3D" id="1.25.40.10">
    <property type="entry name" value="Tetratricopeptide repeat domain"/>
    <property type="match status" value="1"/>
</dbReference>
<evidence type="ECO:0000313" key="4">
    <source>
        <dbReference type="EMBL" id="CAH0048168.1"/>
    </source>
</evidence>
<keyword evidence="5" id="KW-1185">Reference proteome</keyword>